<name>A0A161ZT77_9BACI</name>
<evidence type="ECO:0000256" key="2">
    <source>
        <dbReference type="ARBA" id="ARBA00022840"/>
    </source>
</evidence>
<organism evidence="5 6">
    <name type="scientific">Aeribacillus pallidus</name>
    <dbReference type="NCBI Taxonomy" id="33936"/>
    <lineage>
        <taxon>Bacteria</taxon>
        <taxon>Bacillati</taxon>
        <taxon>Bacillota</taxon>
        <taxon>Bacilli</taxon>
        <taxon>Bacillales</taxon>
        <taxon>Bacillaceae</taxon>
        <taxon>Aeribacillus</taxon>
    </lineage>
</organism>
<reference evidence="4 7" key="2">
    <citation type="submission" date="2016-10" db="EMBL/GenBank/DDBJ databases">
        <title>The whole genome sequencing and assembly of Aeribacillus pallidus KCTC3564 strain.</title>
        <authorList>
            <person name="Lee Y.-J."/>
            <person name="Park M.-K."/>
            <person name="Yi H."/>
            <person name="Bahn Y.-S."/>
            <person name="Kim J.F."/>
            <person name="Lee D.-W."/>
        </authorList>
    </citation>
    <scope>NUCLEOTIDE SEQUENCE [LARGE SCALE GENOMIC DNA]</scope>
    <source>
        <strain evidence="4 7">KCTC3564</strain>
    </source>
</reference>
<dbReference type="SUPFAM" id="SSF52540">
    <property type="entry name" value="P-loop containing nucleoside triphosphate hydrolases"/>
    <property type="match status" value="1"/>
</dbReference>
<proteinExistence type="predicted"/>
<dbReference type="GO" id="GO:0005524">
    <property type="term" value="F:ATP binding"/>
    <property type="evidence" value="ECO:0007669"/>
    <property type="project" value="UniProtKB-KW"/>
</dbReference>
<accession>A0A161W987</accession>
<evidence type="ECO:0000313" key="6">
    <source>
        <dbReference type="Proteomes" id="UP000076476"/>
    </source>
</evidence>
<dbReference type="OrthoDB" id="9768243at2"/>
<evidence type="ECO:0000313" key="7">
    <source>
        <dbReference type="Proteomes" id="UP000214606"/>
    </source>
</evidence>
<dbReference type="STRING" id="33936.AZI98_09890"/>
<dbReference type="InterPro" id="IPR003593">
    <property type="entry name" value="AAA+_ATPase"/>
</dbReference>
<keyword evidence="2" id="KW-0067">ATP-binding</keyword>
<dbReference type="InterPro" id="IPR014217">
    <property type="entry name" value="Spore_III_AA"/>
</dbReference>
<evidence type="ECO:0000313" key="4">
    <source>
        <dbReference type="EMBL" id="ASS91870.1"/>
    </source>
</evidence>
<dbReference type="KEGG" id="apak:AP3564_17910"/>
<dbReference type="Gene3D" id="3.40.50.300">
    <property type="entry name" value="P-loop containing nucleotide triphosphate hydrolases"/>
    <property type="match status" value="1"/>
</dbReference>
<keyword evidence="1" id="KW-0547">Nucleotide-binding</keyword>
<feature type="domain" description="AAA+ ATPase" evidence="3">
    <location>
        <begin position="135"/>
        <end position="282"/>
    </location>
</feature>
<dbReference type="NCBIfam" id="TIGR02858">
    <property type="entry name" value="spore_III_AA"/>
    <property type="match status" value="1"/>
</dbReference>
<evidence type="ECO:0000259" key="3">
    <source>
        <dbReference type="SMART" id="SM00382"/>
    </source>
</evidence>
<accession>A0A161ZT77</accession>
<dbReference type="SMART" id="SM00382">
    <property type="entry name" value="AAA"/>
    <property type="match status" value="1"/>
</dbReference>
<gene>
    <name evidence="4" type="ORF">AP3564_17910</name>
    <name evidence="5" type="ORF">AZI98_09890</name>
</gene>
<dbReference type="PANTHER" id="PTHR20953:SF3">
    <property type="entry name" value="P-LOOP CONTAINING NUCLEOSIDE TRIPHOSPHATE HYDROLASES SUPERFAMILY PROTEIN"/>
    <property type="match status" value="1"/>
</dbReference>
<sequence length="305" mass="34436">MKEIISIFPETIANELKQLPSSFFEQMEEIRIRLYKPIEIIAFGKPHFLHYEATKEDGMMILNKISQYSIYTLEEELKRGFITIGGGHRIGLAGKVITENGNVKAIRHVTSFNIRIAREKIGLAEQYIPYVYEKKWLNTLIFGPPQSGKTTLLRDFARIISTGVKTIPPQKVGIVDERSEIAGSVKGIPQFTFGLRIDVLDGCPKAEGMMMLIRSMSPDIIIADEIGRKEDTDALMEAVNSGVQLFVSAHGECFEDLLHRPTLRELIQLGIFDRYMELEKKGTPGTVSRIFGKKEKEIVYKAGVK</sequence>
<dbReference type="EMBL" id="CP017703">
    <property type="protein sequence ID" value="ASS91870.1"/>
    <property type="molecule type" value="Genomic_DNA"/>
</dbReference>
<dbReference type="RefSeq" id="WP_063388116.1">
    <property type="nucleotide sequence ID" value="NZ_CP017703.1"/>
</dbReference>
<dbReference type="GeneID" id="301126801"/>
<dbReference type="Proteomes" id="UP000214606">
    <property type="component" value="Chromosome"/>
</dbReference>
<reference evidence="5 6" key="1">
    <citation type="submission" date="2016-04" db="EMBL/GenBank/DDBJ databases">
        <title>Draft genome sequence of Aeribacillus pallidus 8m3 from petroleum reservoir.</title>
        <authorList>
            <person name="Poltaraus A.B."/>
            <person name="Nazina T.N."/>
            <person name="Tourova T.P."/>
            <person name="Malakho S.M."/>
            <person name="Korshunova A.V."/>
            <person name="Sokolova D.S."/>
        </authorList>
    </citation>
    <scope>NUCLEOTIDE SEQUENCE [LARGE SCALE GENOMIC DNA]</scope>
    <source>
        <strain evidence="5 6">8m3</strain>
    </source>
</reference>
<dbReference type="PANTHER" id="PTHR20953">
    <property type="entry name" value="KINASE-RELATED"/>
    <property type="match status" value="1"/>
</dbReference>
<dbReference type="InterPro" id="IPR027417">
    <property type="entry name" value="P-loop_NTPase"/>
</dbReference>
<dbReference type="Pfam" id="PF19568">
    <property type="entry name" value="Spore_III_AA"/>
    <property type="match status" value="1"/>
</dbReference>
<dbReference type="InterPro" id="IPR045735">
    <property type="entry name" value="Spore_III_AA_AAA+_ATPase"/>
</dbReference>
<dbReference type="Proteomes" id="UP000076476">
    <property type="component" value="Unassembled WGS sequence"/>
</dbReference>
<evidence type="ECO:0000256" key="1">
    <source>
        <dbReference type="ARBA" id="ARBA00022741"/>
    </source>
</evidence>
<keyword evidence="6" id="KW-1185">Reference proteome</keyword>
<protein>
    <submittedName>
        <fullName evidence="5">Stage III sporulation protein AA</fullName>
    </submittedName>
</protein>
<dbReference type="EMBL" id="LWBR01000024">
    <property type="protein sequence ID" value="KZN96357.1"/>
    <property type="molecule type" value="Genomic_DNA"/>
</dbReference>
<evidence type="ECO:0000313" key="5">
    <source>
        <dbReference type="EMBL" id="KZN96357.1"/>
    </source>
</evidence>
<dbReference type="AlphaFoldDB" id="A0A161ZT77"/>